<dbReference type="OrthoDB" id="164654at2"/>
<dbReference type="InterPro" id="IPR036514">
    <property type="entry name" value="SGNH_hydro_sf"/>
</dbReference>
<accession>A0A6I4W4B9</accession>
<dbReference type="PANTHER" id="PTHR30383">
    <property type="entry name" value="THIOESTERASE 1/PROTEASE 1/LYSOPHOSPHOLIPASE L1"/>
    <property type="match status" value="1"/>
</dbReference>
<protein>
    <submittedName>
        <fullName evidence="2">Hydrolase</fullName>
    </submittedName>
</protein>
<dbReference type="Gene3D" id="3.40.50.1110">
    <property type="entry name" value="SGNH hydrolase"/>
    <property type="match status" value="1"/>
</dbReference>
<evidence type="ECO:0000313" key="3">
    <source>
        <dbReference type="Proteomes" id="UP000431901"/>
    </source>
</evidence>
<keyword evidence="2" id="KW-0378">Hydrolase</keyword>
<feature type="domain" description="SGNH hydrolase-type esterase" evidence="1">
    <location>
        <begin position="9"/>
        <end position="202"/>
    </location>
</feature>
<dbReference type="GO" id="GO:0016787">
    <property type="term" value="F:hydrolase activity"/>
    <property type="evidence" value="ECO:0007669"/>
    <property type="project" value="UniProtKB-KW"/>
</dbReference>
<dbReference type="AlphaFoldDB" id="A0A6I4W4B9"/>
<dbReference type="SUPFAM" id="SSF52266">
    <property type="entry name" value="SGNH hydrolase"/>
    <property type="match status" value="1"/>
</dbReference>
<name>A0A6I4W4B9_9ACTN</name>
<evidence type="ECO:0000259" key="1">
    <source>
        <dbReference type="Pfam" id="PF13472"/>
    </source>
</evidence>
<keyword evidence="3" id="KW-1185">Reference proteome</keyword>
<reference evidence="2 3" key="1">
    <citation type="submission" date="2019-12" db="EMBL/GenBank/DDBJ databases">
        <title>Nocardia macrotermitis sp. nov. and Nocardia aurantia sp. nov., isolated from the gut of the fungus growing-termite Macrotermes natalensis.</title>
        <authorList>
            <person name="Christine B."/>
            <person name="Rene B."/>
        </authorList>
    </citation>
    <scope>NUCLEOTIDE SEQUENCE [LARGE SCALE GENOMIC DNA]</scope>
    <source>
        <strain evidence="2 3">DSM 102126</strain>
    </source>
</reference>
<dbReference type="InterPro" id="IPR051532">
    <property type="entry name" value="Ester_Hydrolysis_Enzymes"/>
</dbReference>
<comment type="caution">
    <text evidence="2">The sequence shown here is derived from an EMBL/GenBank/DDBJ whole genome shotgun (WGS) entry which is preliminary data.</text>
</comment>
<dbReference type="RefSeq" id="WP_161102266.1">
    <property type="nucleotide sequence ID" value="NZ_JBHLYI010000014.1"/>
</dbReference>
<gene>
    <name evidence="2" type="ORF">GQ466_09250</name>
</gene>
<dbReference type="Pfam" id="PF13472">
    <property type="entry name" value="Lipase_GDSL_2"/>
    <property type="match status" value="1"/>
</dbReference>
<evidence type="ECO:0000313" key="2">
    <source>
        <dbReference type="EMBL" id="MXQ64223.1"/>
    </source>
</evidence>
<dbReference type="PANTHER" id="PTHR30383:SF29">
    <property type="entry name" value="SGNH HYDROLASE-TYPE ESTERASE DOMAIN-CONTAINING PROTEIN"/>
    <property type="match status" value="1"/>
</dbReference>
<dbReference type="EMBL" id="WUTW01000001">
    <property type="protein sequence ID" value="MXQ64223.1"/>
    <property type="molecule type" value="Genomic_DNA"/>
</dbReference>
<proteinExistence type="predicted"/>
<dbReference type="Proteomes" id="UP000431901">
    <property type="component" value="Unassembled WGS sequence"/>
</dbReference>
<dbReference type="InterPro" id="IPR013830">
    <property type="entry name" value="SGNH_hydro"/>
</dbReference>
<organism evidence="2 3">
    <name type="scientific">Actinomadura rayongensis</name>
    <dbReference type="NCBI Taxonomy" id="1429076"/>
    <lineage>
        <taxon>Bacteria</taxon>
        <taxon>Bacillati</taxon>
        <taxon>Actinomycetota</taxon>
        <taxon>Actinomycetes</taxon>
        <taxon>Streptosporangiales</taxon>
        <taxon>Thermomonosporaceae</taxon>
        <taxon>Actinomadura</taxon>
    </lineage>
</organism>
<dbReference type="CDD" id="cd01839">
    <property type="entry name" value="SGNH_arylesterase_like"/>
    <property type="match status" value="1"/>
</dbReference>
<sequence>MSDTRRILCFGDSLTWGWVPVPGTVPTRRYPAAERWPGALAAALGPGHEIVEEGLSGRTTDADDPLDPRLNGSAYLPTALASHHPLDVVVLMLGTNDTKTYFNRTPFDIATGMARLVDQVARSGNDVGTSYPAPKTLIVAPPPLGVISDPWFAEVFRGSRAKTVDLPRVYGALADFTGAAFFDAGQVVATEGVDGVHFTAAANVRLGRALAEVVAGLL</sequence>